<evidence type="ECO:0000256" key="1">
    <source>
        <dbReference type="SAM" id="Coils"/>
    </source>
</evidence>
<dbReference type="Pfam" id="PF19221">
    <property type="entry name" value="MELT"/>
    <property type="match status" value="9"/>
</dbReference>
<dbReference type="KEGG" id="nss:113409987"/>
<evidence type="ECO:0000259" key="3">
    <source>
        <dbReference type="Pfam" id="PF18210"/>
    </source>
</evidence>
<evidence type="ECO:0000313" key="4">
    <source>
        <dbReference type="Proteomes" id="UP000504612"/>
    </source>
</evidence>
<evidence type="ECO:0000256" key="2">
    <source>
        <dbReference type="SAM" id="MobiDB-lite"/>
    </source>
</evidence>
<dbReference type="InterPro" id="IPR043651">
    <property type="entry name" value="KNL1_MELT_rpt"/>
</dbReference>
<name>A0A6J1TUB4_9SAUR</name>
<dbReference type="GO" id="GO:0005634">
    <property type="term" value="C:nucleus"/>
    <property type="evidence" value="ECO:0007669"/>
    <property type="project" value="TreeGrafter"/>
</dbReference>
<accession>A0A6J1TUB4</accession>
<feature type="compositionally biased region" description="Polar residues" evidence="2">
    <location>
        <begin position="630"/>
        <end position="646"/>
    </location>
</feature>
<keyword evidence="4" id="KW-1185">Reference proteome</keyword>
<dbReference type="CDD" id="cd22817">
    <property type="entry name" value="DRWD-N_Knl1"/>
    <property type="match status" value="1"/>
</dbReference>
<sequence length="2115" mass="238820">MDKIYAEMNEKDFTGGTNKRRISSVSITYQYIFLVEERMNTLLHAPMHTLQQMECLDANPSQELNIVNRTLIFSEQNEMDMTSGHTILITHDTKVCQETDKPKKINFESFLSEIKPKKKASQVTETCFSYSSVQMNESNLSQQKTNTEKTHKINLGDFLESLRSSKLFSASSDESIPSGGAASERSTYSSKQNACSHLQTENCNMPTVFGELDNRQHGETSVLSFEKAILSASKQLGCAESMDVITANTERLLPSGTSASSMINQQRDLGKDKSVAHSTVSCTLGTSNYQLDIQQNANMFPSKINNKEANINHNSAIKITNKDILPSQTSFGTITAPSVTSVPILHGDKTNFSEDMEMTKNCTGLIWEVHSKGTDSPVHGLVQKQRNDVFELMDRTNFREIEMDITKNHASMNSYLNSMHHSNLVSKMTTADLQNDHGSMDLNQRVNLSAARNINLNTSPVSKNFKEQVETPLVPYTTSGITKWTNSAIGDSTINRTIGLSNNAVSLIPEHENIFAPSENMEISKAVGSLRHNSLKPFAFWDIPQQLTSASRKSITDSDSDKVMALPLSKDNDMEITKSCTVPVNYNMLRHERTTEVFPLESVDKTTNIYNDMDETKPITCIISQHVENSGSQIMQQQKRSGTTSPTKDRTIVFSLNDGNEMDITRSYTVALNHDAVTSAEDRPVLSIVSSNKTILSPLNDDMEITNSVASETLRSISDFLNVPKQNAETGRKTIESDSDMSVAFPLSVNNKLEFRKNLTEPVEKAPQEQSLSSEENININISNHMPVNKSMSLAPSDKTVMFVHNNDMEITKPISMTSIKNIGFETLQLKNKENGKAILLKSAKEGTDLCLDENEMEMTRSHTVAVNYELQHAKAAPQKLFLDPANETSLSVHNNYETISKSSSLVPAENTMIMRNHDMEMTKSLSAEIFKNSLKCLAQKRNLNCESALADPVKISVFAQQHNEMEITKCHTVLVNHDDVFHNEKILQIPVQSNMDAAGFPTIAKNPEENFHKNKTEPEKNTEWEFSSNQTANEPVNTNMHAVLFDNKTIEYCQVASQTKQLFPFNETNAFTSYQDGTEATSLHSGAISCGNLQEFKKEMLGKNMEQNREEKTNYLEFIKKNTVTNKEHNCYQLPAEKQIPSTSRMSKEKTVAFSDDGSMEVTSNYTTGIERIFMSDRNERELHSLGISNVEFSASIVDCEKKLNIDKTKSEKSIVRMQQSILNTKERQLEPCTAKVNNHMKETISIVDSNKENELIFPTRKSSLAPALSDEIGLNRKKPLLDESKMEKDDLKKISQSMQLDDITIKATDVLPYGDKTGKKPEWGSFSKDQHNNLRSSPINIILPVEEPVILNKGSSVVSNCPKLQDIEKKPELVLFSCDDKTNLSEELPKLIMKPDCSLKEDRRIESNAMASKAGINTNSTEGIPLSASLNTDNSKIRIMPLAIFPPKLPNKRKSALSNIEAPAAKLDKNSEIQDSEVSLLAKSSLDKITQKSDPFYIDEELLPSYAAEMDSNESLCHEVPGKCPDEIHEKMIINNEMFETNQKLKRPRNQENEDIQGEKKFKKDMDRNDITEQKQILHSTEVPHNNIETDENKHIPEVGPTKWEKKQSSKNNLFDSFKADTSCNIQQNSKLETQLLMDSICEQNLQEKLLEGTITVREFFTLLQVHVLIQVPRQSQLPVKHTVNTSSIPEDEILSHCIYHPKLQVYKEDCQTLHMIIEELKIHAADQDKLLVNINKSFWEVMKTCSEEELRGFGAELNKMKSCFTKKSKILAHKGKAKLYVKLVHHAKLQFEKLQSRLAKMDELLKEIDSCLFALEKETATLDYSELDANYAMEEHETKVKHIERELENYKSQQDNLQRGQSDLSDKKQQIISEINQLQRNVRSCQELTEKYNFSEWVIKEWNDHQAVFTFLYDSIELTVGFKCPLDDATFRNKLSWEIVSLNFETLLDETKAAPTAKLVHKLIFQFIDSQKSWQKKCSAVHQLSQMLHDLSLVVNRCQLLGEEIEFLNKWGGKFYLLKTEVNNTNVSFLFSSSTPFAKFEVELSLSANYPTSPIVFTIQKCTGNLGHDEISVILSSVPVGANYLKRMVNQISCHLRQHSSAILINKRATVQ</sequence>
<dbReference type="GO" id="GO:0008608">
    <property type="term" value="P:attachment of spindle microtubules to kinetochore"/>
    <property type="evidence" value="ECO:0007669"/>
    <property type="project" value="InterPro"/>
</dbReference>
<dbReference type="GO" id="GO:0051301">
    <property type="term" value="P:cell division"/>
    <property type="evidence" value="ECO:0007669"/>
    <property type="project" value="InterPro"/>
</dbReference>
<dbReference type="PANTHER" id="PTHR16520:SF3">
    <property type="entry name" value="KINETOCHORE SCAFFOLD 1"/>
    <property type="match status" value="1"/>
</dbReference>
<proteinExistence type="predicted"/>
<dbReference type="Pfam" id="PF18210">
    <property type="entry name" value="Knl1_RWD_C"/>
    <property type="match status" value="1"/>
</dbReference>
<dbReference type="Proteomes" id="UP000504612">
    <property type="component" value="Unplaced"/>
</dbReference>
<evidence type="ECO:0000313" key="5">
    <source>
        <dbReference type="RefSeq" id="XP_026520103.1"/>
    </source>
</evidence>
<feature type="coiled-coil region" evidence="1">
    <location>
        <begin position="1836"/>
        <end position="1891"/>
    </location>
</feature>
<dbReference type="PANTHER" id="PTHR16520">
    <property type="entry name" value="KINETOCHORE SCAFFOLD 1"/>
    <property type="match status" value="1"/>
</dbReference>
<dbReference type="InterPro" id="IPR037388">
    <property type="entry name" value="Blinkin"/>
</dbReference>
<dbReference type="RefSeq" id="XP_026520103.1">
    <property type="nucleotide sequence ID" value="XM_026664318.1"/>
</dbReference>
<keyword evidence="1" id="KW-0175">Coiled coil</keyword>
<protein>
    <submittedName>
        <fullName evidence="5">Kinetochore scaffold 1</fullName>
    </submittedName>
</protein>
<organism evidence="4 5">
    <name type="scientific">Notechis scutatus</name>
    <name type="common">mainland tiger snake</name>
    <dbReference type="NCBI Taxonomy" id="8663"/>
    <lineage>
        <taxon>Eukaryota</taxon>
        <taxon>Metazoa</taxon>
        <taxon>Chordata</taxon>
        <taxon>Craniata</taxon>
        <taxon>Vertebrata</taxon>
        <taxon>Euteleostomi</taxon>
        <taxon>Lepidosauria</taxon>
        <taxon>Squamata</taxon>
        <taxon>Bifurcata</taxon>
        <taxon>Unidentata</taxon>
        <taxon>Episquamata</taxon>
        <taxon>Toxicofera</taxon>
        <taxon>Serpentes</taxon>
        <taxon>Colubroidea</taxon>
        <taxon>Elapidae</taxon>
        <taxon>Hydrophiinae</taxon>
        <taxon>Notechis</taxon>
    </lineage>
</organism>
<dbReference type="GO" id="GO:0034501">
    <property type="term" value="P:protein localization to kinetochore"/>
    <property type="evidence" value="ECO:0007669"/>
    <property type="project" value="InterPro"/>
</dbReference>
<gene>
    <name evidence="5" type="primary">KNL1</name>
</gene>
<feature type="domain" description="Knl1 C-terminal RWD" evidence="3">
    <location>
        <begin position="1842"/>
        <end position="2005"/>
    </location>
</feature>
<dbReference type="InterPro" id="IPR040850">
    <property type="entry name" value="Knl1_RWD_C"/>
</dbReference>
<feature type="region of interest" description="Disordered" evidence="2">
    <location>
        <begin position="630"/>
        <end position="649"/>
    </location>
</feature>
<reference evidence="5" key="1">
    <citation type="submission" date="2025-08" db="UniProtKB">
        <authorList>
            <consortium name="RefSeq"/>
        </authorList>
    </citation>
    <scope>IDENTIFICATION</scope>
</reference>
<dbReference type="GeneID" id="113409987"/>
<dbReference type="CTD" id="57082"/>